<evidence type="ECO:0000256" key="5">
    <source>
        <dbReference type="ARBA" id="ARBA00023284"/>
    </source>
</evidence>
<dbReference type="Gene3D" id="3.40.30.10">
    <property type="entry name" value="Glutaredoxin"/>
    <property type="match status" value="1"/>
</dbReference>
<dbReference type="AlphaFoldDB" id="A0A381Z0S7"/>
<dbReference type="GO" id="GO:0005737">
    <property type="term" value="C:cytoplasm"/>
    <property type="evidence" value="ECO:0007669"/>
    <property type="project" value="TreeGrafter"/>
</dbReference>
<dbReference type="GO" id="GO:0034599">
    <property type="term" value="P:cellular response to oxidative stress"/>
    <property type="evidence" value="ECO:0007669"/>
    <property type="project" value="TreeGrafter"/>
</dbReference>
<evidence type="ECO:0000256" key="1">
    <source>
        <dbReference type="ARBA" id="ARBA00022559"/>
    </source>
</evidence>
<dbReference type="Pfam" id="PF08534">
    <property type="entry name" value="Redoxin"/>
    <property type="match status" value="1"/>
</dbReference>
<keyword evidence="1" id="KW-0575">Peroxidase</keyword>
<evidence type="ECO:0000256" key="3">
    <source>
        <dbReference type="ARBA" id="ARBA00023002"/>
    </source>
</evidence>
<gene>
    <name evidence="7" type="ORF">METZ01_LOCUS135760</name>
</gene>
<dbReference type="InterPro" id="IPR036249">
    <property type="entry name" value="Thioredoxin-like_sf"/>
</dbReference>
<keyword evidence="2" id="KW-0049">Antioxidant</keyword>
<keyword evidence="5" id="KW-0676">Redox-active center</keyword>
<dbReference type="InterPro" id="IPR013740">
    <property type="entry name" value="Redoxin"/>
</dbReference>
<dbReference type="PANTHER" id="PTHR42801:SF21">
    <property type="entry name" value="BCPB PROTEIN"/>
    <property type="match status" value="1"/>
</dbReference>
<reference evidence="7" key="1">
    <citation type="submission" date="2018-05" db="EMBL/GenBank/DDBJ databases">
        <authorList>
            <person name="Lanie J.A."/>
            <person name="Ng W.-L."/>
            <person name="Kazmierczak K.M."/>
            <person name="Andrzejewski T.M."/>
            <person name="Davidsen T.M."/>
            <person name="Wayne K.J."/>
            <person name="Tettelin H."/>
            <person name="Glass J.I."/>
            <person name="Rusch D."/>
            <person name="Podicherti R."/>
            <person name="Tsui H.-C.T."/>
            <person name="Winkler M.E."/>
        </authorList>
    </citation>
    <scope>NUCLEOTIDE SEQUENCE</scope>
</reference>
<evidence type="ECO:0000256" key="2">
    <source>
        <dbReference type="ARBA" id="ARBA00022862"/>
    </source>
</evidence>
<dbReference type="CDD" id="cd03017">
    <property type="entry name" value="PRX_BCP"/>
    <property type="match status" value="1"/>
</dbReference>
<evidence type="ECO:0000256" key="4">
    <source>
        <dbReference type="ARBA" id="ARBA00023157"/>
    </source>
</evidence>
<dbReference type="InterPro" id="IPR050924">
    <property type="entry name" value="Peroxiredoxin_BCP/PrxQ"/>
</dbReference>
<evidence type="ECO:0000259" key="6">
    <source>
        <dbReference type="Pfam" id="PF08534"/>
    </source>
</evidence>
<evidence type="ECO:0000313" key="7">
    <source>
        <dbReference type="EMBL" id="SVA82906.1"/>
    </source>
</evidence>
<dbReference type="GO" id="GO:0008379">
    <property type="term" value="F:thioredoxin peroxidase activity"/>
    <property type="evidence" value="ECO:0007669"/>
    <property type="project" value="TreeGrafter"/>
</dbReference>
<proteinExistence type="predicted"/>
<dbReference type="GO" id="GO:0045454">
    <property type="term" value="P:cell redox homeostasis"/>
    <property type="evidence" value="ECO:0007669"/>
    <property type="project" value="TreeGrafter"/>
</dbReference>
<organism evidence="7">
    <name type="scientific">marine metagenome</name>
    <dbReference type="NCBI Taxonomy" id="408172"/>
    <lineage>
        <taxon>unclassified sequences</taxon>
        <taxon>metagenomes</taxon>
        <taxon>ecological metagenomes</taxon>
    </lineage>
</organism>
<keyword evidence="4" id="KW-1015">Disulfide bond</keyword>
<accession>A0A381Z0S7</accession>
<dbReference type="EMBL" id="UINC01019562">
    <property type="protein sequence ID" value="SVA82906.1"/>
    <property type="molecule type" value="Genomic_DNA"/>
</dbReference>
<protein>
    <recommendedName>
        <fullName evidence="6">Redoxin domain-containing protein</fullName>
    </recommendedName>
</protein>
<dbReference type="SUPFAM" id="SSF52833">
    <property type="entry name" value="Thioredoxin-like"/>
    <property type="match status" value="1"/>
</dbReference>
<sequence length="185" mass="21232">MNLSILPKDLPKPKDDGACNHLTNKQIPDISLPNQDGNLLKLNRSDTFRLIIYCYPMTGHPNKPLPKNWDSIPGARGCTPETCSFRDAHDDFITRNAVPIGLSTQSVPDIKEMTARLLIPYDIVSDEHLSFVNQLRLPTFKVENKVYIRRLTLIVEKSIIKHFFYPVFPPDLHVKEVLQWLDSNR</sequence>
<name>A0A381Z0S7_9ZZZZ</name>
<keyword evidence="3" id="KW-0560">Oxidoreductase</keyword>
<dbReference type="PANTHER" id="PTHR42801">
    <property type="entry name" value="THIOREDOXIN-DEPENDENT PEROXIDE REDUCTASE"/>
    <property type="match status" value="1"/>
</dbReference>
<feature type="domain" description="Redoxin" evidence="6">
    <location>
        <begin position="24"/>
        <end position="176"/>
    </location>
</feature>